<dbReference type="AlphaFoldDB" id="A0A0M2UTJ6"/>
<keyword evidence="3" id="KW-1185">Reference proteome</keyword>
<feature type="domain" description="Methanolan biosynthesis EpsI" evidence="1">
    <location>
        <begin position="10"/>
        <end position="205"/>
    </location>
</feature>
<organism evidence="2 3">
    <name type="scientific">Candidatus Brocadia fulgida</name>
    <dbReference type="NCBI Taxonomy" id="380242"/>
    <lineage>
        <taxon>Bacteria</taxon>
        <taxon>Pseudomonadati</taxon>
        <taxon>Planctomycetota</taxon>
        <taxon>Candidatus Brocadiia</taxon>
        <taxon>Candidatus Brocadiales</taxon>
        <taxon>Candidatus Brocadiaceae</taxon>
        <taxon>Candidatus Brocadia</taxon>
    </lineage>
</organism>
<dbReference type="Pfam" id="PF11984">
    <property type="entry name" value="DUF3485"/>
    <property type="match status" value="1"/>
</dbReference>
<dbReference type="InterPro" id="IPR014263">
    <property type="entry name" value="Methanolan_biosynth_EpsI"/>
</dbReference>
<evidence type="ECO:0000259" key="1">
    <source>
        <dbReference type="Pfam" id="PF11984"/>
    </source>
</evidence>
<dbReference type="NCBIfam" id="TIGR02914">
    <property type="entry name" value="EpsI_fam"/>
    <property type="match status" value="1"/>
</dbReference>
<sequence length="219" mass="25095">MSINKKGWITIAILLFTSIYCFTFPKAKYESQNIISQLKIPLEFTGWLGTDTEAEQDWNSDDEKYAFISQTLDREYINKDGDSLFLLILDAGNFHNPKVCSSSSGFKVTELNDSEFHVLNRDLRAYCLYVEKDAEGFLMIYWMCIDKNIVDWTGQKIKQLWFSLINKKRNGLMVRLSIPTREDSIASALQLANEFLADLGSAIPPEQTEYIFGNPKTAL</sequence>
<comment type="caution">
    <text evidence="2">The sequence shown here is derived from an EMBL/GenBank/DDBJ whole genome shotgun (WGS) entry which is preliminary data.</text>
</comment>
<gene>
    <name evidence="2" type="ORF">BROFUL_02175</name>
</gene>
<evidence type="ECO:0000313" key="2">
    <source>
        <dbReference type="EMBL" id="KKO19132.1"/>
    </source>
</evidence>
<reference evidence="2 3" key="1">
    <citation type="journal article" date="2013" name="BMC Microbiol.">
        <title>Identification of the type II cytochrome c maturation pathway in anammox bacteria by comparative genomics.</title>
        <authorList>
            <person name="Ferousi C."/>
            <person name="Speth D.R."/>
            <person name="Reimann J."/>
            <person name="Op den Camp H.J."/>
            <person name="Allen J.W."/>
            <person name="Keltjens J.T."/>
            <person name="Jetten M.S."/>
        </authorList>
    </citation>
    <scope>NUCLEOTIDE SEQUENCE [LARGE SCALE GENOMIC DNA]</scope>
    <source>
        <strain evidence="2">RU1</strain>
    </source>
</reference>
<accession>A0A0M2UTJ6</accession>
<dbReference type="Proteomes" id="UP000034954">
    <property type="component" value="Unassembled WGS sequence"/>
</dbReference>
<proteinExistence type="predicted"/>
<dbReference type="EMBL" id="LAQJ01000214">
    <property type="protein sequence ID" value="KKO19132.1"/>
    <property type="molecule type" value="Genomic_DNA"/>
</dbReference>
<protein>
    <recommendedName>
        <fullName evidence="1">Methanolan biosynthesis EpsI domain-containing protein</fullName>
    </recommendedName>
</protein>
<name>A0A0M2UTJ6_9BACT</name>
<evidence type="ECO:0000313" key="3">
    <source>
        <dbReference type="Proteomes" id="UP000034954"/>
    </source>
</evidence>